<dbReference type="InterPro" id="IPR052509">
    <property type="entry name" value="Metal_resp_DNA-bind_regulator"/>
</dbReference>
<gene>
    <name evidence="2" type="ORF">SAMN05660477_01016</name>
</gene>
<reference evidence="2 3" key="1">
    <citation type="submission" date="2017-02" db="EMBL/GenBank/DDBJ databases">
        <authorList>
            <person name="Peterson S.W."/>
        </authorList>
    </citation>
    <scope>NUCLEOTIDE SEQUENCE [LARGE SCALE GENOMIC DNA]</scope>
    <source>
        <strain evidence="2 3">DSM 22323</strain>
    </source>
</reference>
<dbReference type="Proteomes" id="UP000191112">
    <property type="component" value="Unassembled WGS sequence"/>
</dbReference>
<sequence>MNEEFINKWISQLKKGTLSFLVLSVLKDGKQYYGYDLINEIKKQTETDIAEGTLYPLLNRLKTENLVTAVWIEQESGIPRKYYEITNLGKNTIQEMKSYWTQLNNTIEKI</sequence>
<dbReference type="SUPFAM" id="SSF46785">
    <property type="entry name" value="Winged helix' DNA-binding domain"/>
    <property type="match status" value="1"/>
</dbReference>
<dbReference type="PANTHER" id="PTHR33169:SF14">
    <property type="entry name" value="TRANSCRIPTIONAL REGULATOR RV3488"/>
    <property type="match status" value="1"/>
</dbReference>
<dbReference type="Pfam" id="PF03551">
    <property type="entry name" value="PadR"/>
    <property type="match status" value="1"/>
</dbReference>
<dbReference type="InterPro" id="IPR036388">
    <property type="entry name" value="WH-like_DNA-bd_sf"/>
</dbReference>
<keyword evidence="3" id="KW-1185">Reference proteome</keyword>
<dbReference type="InterPro" id="IPR005149">
    <property type="entry name" value="Tscrpt_reg_PadR_N"/>
</dbReference>
<dbReference type="InterPro" id="IPR036390">
    <property type="entry name" value="WH_DNA-bd_sf"/>
</dbReference>
<dbReference type="STRING" id="619805.SAMN05660477_01016"/>
<name>A0A1T5DUK4_9FLAO</name>
<proteinExistence type="predicted"/>
<dbReference type="RefSeq" id="WP_079666285.1">
    <property type="nucleotide sequence ID" value="NZ_FUYZ01000002.1"/>
</dbReference>
<dbReference type="EMBL" id="FUYZ01000002">
    <property type="protein sequence ID" value="SKB75210.1"/>
    <property type="molecule type" value="Genomic_DNA"/>
</dbReference>
<feature type="domain" description="Transcription regulator PadR N-terminal" evidence="1">
    <location>
        <begin position="22"/>
        <end position="95"/>
    </location>
</feature>
<organism evidence="2 3">
    <name type="scientific">Soonwooa buanensis</name>
    <dbReference type="NCBI Taxonomy" id="619805"/>
    <lineage>
        <taxon>Bacteria</taxon>
        <taxon>Pseudomonadati</taxon>
        <taxon>Bacteroidota</taxon>
        <taxon>Flavobacteriia</taxon>
        <taxon>Flavobacteriales</taxon>
        <taxon>Weeksellaceae</taxon>
        <taxon>Chryseobacterium group</taxon>
        <taxon>Soonwooa</taxon>
    </lineage>
</organism>
<accession>A0A1T5DUK4</accession>
<dbReference type="PANTHER" id="PTHR33169">
    <property type="entry name" value="PADR-FAMILY TRANSCRIPTIONAL REGULATOR"/>
    <property type="match status" value="1"/>
</dbReference>
<protein>
    <submittedName>
        <fullName evidence="2">PadR family transcriptional regulator, regulatory protein PadR</fullName>
    </submittedName>
</protein>
<dbReference type="AlphaFoldDB" id="A0A1T5DUK4"/>
<evidence type="ECO:0000313" key="2">
    <source>
        <dbReference type="EMBL" id="SKB75210.1"/>
    </source>
</evidence>
<dbReference type="Gene3D" id="1.10.10.10">
    <property type="entry name" value="Winged helix-like DNA-binding domain superfamily/Winged helix DNA-binding domain"/>
    <property type="match status" value="1"/>
</dbReference>
<dbReference type="OrthoDB" id="9808017at2"/>
<evidence type="ECO:0000259" key="1">
    <source>
        <dbReference type="Pfam" id="PF03551"/>
    </source>
</evidence>
<evidence type="ECO:0000313" key="3">
    <source>
        <dbReference type="Proteomes" id="UP000191112"/>
    </source>
</evidence>